<keyword evidence="3" id="KW-0378">Hydrolase</keyword>
<keyword evidence="2" id="KW-0479">Metal-binding</keyword>
<keyword evidence="8" id="KW-1185">Reference proteome</keyword>
<dbReference type="Gene3D" id="3.40.630.10">
    <property type="entry name" value="Zn peptidases"/>
    <property type="match status" value="1"/>
</dbReference>
<keyword evidence="5" id="KW-0732">Signal</keyword>
<evidence type="ECO:0000256" key="4">
    <source>
        <dbReference type="ARBA" id="ARBA00022833"/>
    </source>
</evidence>
<dbReference type="PANTHER" id="PTHR37326">
    <property type="entry name" value="BLL3975 PROTEIN"/>
    <property type="match status" value="1"/>
</dbReference>
<dbReference type="Proteomes" id="UP001626549">
    <property type="component" value="Chromosome"/>
</dbReference>
<dbReference type="Pfam" id="PF24827">
    <property type="entry name" value="AstE_AspA_cat"/>
    <property type="match status" value="1"/>
</dbReference>
<accession>A0ABZ0IKC0</accession>
<dbReference type="InterPro" id="IPR053138">
    <property type="entry name" value="N-alpha-Ac-DABA_deacetylase"/>
</dbReference>
<keyword evidence="4" id="KW-0862">Zinc</keyword>
<evidence type="ECO:0000313" key="7">
    <source>
        <dbReference type="EMBL" id="WOJ98506.1"/>
    </source>
</evidence>
<name>A0ABZ0IKC0_9GAMM</name>
<evidence type="ECO:0000256" key="5">
    <source>
        <dbReference type="SAM" id="SignalP"/>
    </source>
</evidence>
<evidence type="ECO:0000256" key="1">
    <source>
        <dbReference type="ARBA" id="ARBA00001947"/>
    </source>
</evidence>
<reference evidence="7 8" key="1">
    <citation type="submission" date="2023-10" db="EMBL/GenBank/DDBJ databases">
        <title>Two novel species belonging to the OM43/NOR5 clade.</title>
        <authorList>
            <person name="Park M."/>
        </authorList>
    </citation>
    <scope>NUCLEOTIDE SEQUENCE [LARGE SCALE GENOMIC DNA]</scope>
    <source>
        <strain evidence="7 8">IMCC45268</strain>
    </source>
</reference>
<evidence type="ECO:0000256" key="2">
    <source>
        <dbReference type="ARBA" id="ARBA00022723"/>
    </source>
</evidence>
<dbReference type="SUPFAM" id="SSF53187">
    <property type="entry name" value="Zn-dependent exopeptidases"/>
    <property type="match status" value="1"/>
</dbReference>
<feature type="domain" description="Succinylglutamate desuccinylase/Aspartoacylase catalytic" evidence="6">
    <location>
        <begin position="65"/>
        <end position="257"/>
    </location>
</feature>
<dbReference type="PANTHER" id="PTHR37326:SF1">
    <property type="entry name" value="BLL3975 PROTEIN"/>
    <property type="match status" value="1"/>
</dbReference>
<dbReference type="PIRSF" id="PIRSF039012">
    <property type="entry name" value="ASP"/>
    <property type="match status" value="1"/>
</dbReference>
<evidence type="ECO:0000259" key="6">
    <source>
        <dbReference type="Pfam" id="PF24827"/>
    </source>
</evidence>
<evidence type="ECO:0000313" key="8">
    <source>
        <dbReference type="Proteomes" id="UP001626549"/>
    </source>
</evidence>
<gene>
    <name evidence="7" type="ORF">R0137_08020</name>
</gene>
<organism evidence="7 8">
    <name type="scientific">Congregibacter brevis</name>
    <dbReference type="NCBI Taxonomy" id="3081201"/>
    <lineage>
        <taxon>Bacteria</taxon>
        <taxon>Pseudomonadati</taxon>
        <taxon>Pseudomonadota</taxon>
        <taxon>Gammaproteobacteria</taxon>
        <taxon>Cellvibrionales</taxon>
        <taxon>Halieaceae</taxon>
        <taxon>Congregibacter</taxon>
    </lineage>
</organism>
<comment type="cofactor">
    <cofactor evidence="1">
        <name>Zn(2+)</name>
        <dbReference type="ChEBI" id="CHEBI:29105"/>
    </cofactor>
</comment>
<feature type="signal peptide" evidence="5">
    <location>
        <begin position="1"/>
        <end position="20"/>
    </location>
</feature>
<dbReference type="InterPro" id="IPR043795">
    <property type="entry name" value="N-alpha-Ac-DABA-like"/>
</dbReference>
<sequence>MKKLCAVLSLLTTLSMSIWAGAEEFSVGDIHASRGTLVSGFLEIPEGIDEGSRIPVTIAHGSSEGPVLALLAGVHGYEYPPITALQAIRSEIDPGELRGTVIMVHVANMPSFLGRTIYYSPVDGENLNRMFPGDPQGSLSQRIAHKITTEVIDQADYLIDLHSGDGNEALRPYVYMPVTGNKAFDKKIREMAVAFGLDHIVIDTGPQTATGPSLFTDLTALVRGIPAITTETGQSGSNDPYWSGLAQQGVWNVLRHLSMISGDEIPNQGITWLSDFQVVKSPESGIFKPFTKDGYTVTEGAILGVLLDFFGNEVTKIRAPFSGMVNYVISTPPVSKGEPVAMLSKIQGPEDAVD</sequence>
<protein>
    <submittedName>
        <fullName evidence="7">M14 family metallopeptidase</fullName>
    </submittedName>
</protein>
<dbReference type="InterPro" id="IPR055438">
    <property type="entry name" value="AstE_AspA_cat"/>
</dbReference>
<dbReference type="RefSeq" id="WP_407329865.1">
    <property type="nucleotide sequence ID" value="NZ_CP136865.1"/>
</dbReference>
<dbReference type="EMBL" id="CP136865">
    <property type="protein sequence ID" value="WOJ98506.1"/>
    <property type="molecule type" value="Genomic_DNA"/>
</dbReference>
<feature type="chain" id="PRO_5046330981" evidence="5">
    <location>
        <begin position="21"/>
        <end position="354"/>
    </location>
</feature>
<dbReference type="CDD" id="cd18174">
    <property type="entry name" value="M14_ASTE_ASPA_like"/>
    <property type="match status" value="1"/>
</dbReference>
<evidence type="ECO:0000256" key="3">
    <source>
        <dbReference type="ARBA" id="ARBA00022801"/>
    </source>
</evidence>
<proteinExistence type="predicted"/>